<protein>
    <submittedName>
        <fullName evidence="1">Uncharacterized protein</fullName>
    </submittedName>
</protein>
<gene>
    <name evidence="1" type="primary">Vigan.07G126000</name>
    <name evidence="1" type="ORF">VIGAN_07126000</name>
</gene>
<reference evidence="1 2" key="1">
    <citation type="journal article" date="2015" name="Sci. Rep.">
        <title>The power of single molecule real-time sequencing technology in the de novo assembly of a eukaryotic genome.</title>
        <authorList>
            <person name="Sakai H."/>
            <person name="Naito K."/>
            <person name="Ogiso-Tanaka E."/>
            <person name="Takahashi Y."/>
            <person name="Iseki K."/>
            <person name="Muto C."/>
            <person name="Satou K."/>
            <person name="Teruya K."/>
            <person name="Shiroma A."/>
            <person name="Shimoji M."/>
            <person name="Hirano T."/>
            <person name="Itoh T."/>
            <person name="Kaga A."/>
            <person name="Tomooka N."/>
        </authorList>
    </citation>
    <scope>NUCLEOTIDE SEQUENCE [LARGE SCALE GENOMIC DNA]</scope>
    <source>
        <strain evidence="2">cv. Shumari</strain>
    </source>
</reference>
<dbReference type="Proteomes" id="UP000291084">
    <property type="component" value="Chromosome 7"/>
</dbReference>
<dbReference type="AlphaFoldDB" id="A0A0S3SIA5"/>
<sequence>CLSFQNPIFSIFSTVPIMSRFPSSPLWLSFPNNIFSFATPLHLLHYNSLIPNPNFAFTASSFCILHLLKMHLTLVLSSPLVHLAFCIFRKRIKGEKTSFRS</sequence>
<feature type="non-terminal residue" evidence="1">
    <location>
        <position position="1"/>
    </location>
</feature>
<evidence type="ECO:0000313" key="1">
    <source>
        <dbReference type="EMBL" id="BAT92520.1"/>
    </source>
</evidence>
<organism evidence="1 2">
    <name type="scientific">Vigna angularis var. angularis</name>
    <dbReference type="NCBI Taxonomy" id="157739"/>
    <lineage>
        <taxon>Eukaryota</taxon>
        <taxon>Viridiplantae</taxon>
        <taxon>Streptophyta</taxon>
        <taxon>Embryophyta</taxon>
        <taxon>Tracheophyta</taxon>
        <taxon>Spermatophyta</taxon>
        <taxon>Magnoliopsida</taxon>
        <taxon>eudicotyledons</taxon>
        <taxon>Gunneridae</taxon>
        <taxon>Pentapetalae</taxon>
        <taxon>rosids</taxon>
        <taxon>fabids</taxon>
        <taxon>Fabales</taxon>
        <taxon>Fabaceae</taxon>
        <taxon>Papilionoideae</taxon>
        <taxon>50 kb inversion clade</taxon>
        <taxon>NPAAA clade</taxon>
        <taxon>indigoferoid/millettioid clade</taxon>
        <taxon>Phaseoleae</taxon>
        <taxon>Vigna</taxon>
    </lineage>
</organism>
<keyword evidence="2" id="KW-1185">Reference proteome</keyword>
<proteinExistence type="predicted"/>
<evidence type="ECO:0000313" key="2">
    <source>
        <dbReference type="Proteomes" id="UP000291084"/>
    </source>
</evidence>
<accession>A0A0S3SIA5</accession>
<name>A0A0S3SIA5_PHAAN</name>
<dbReference type="EMBL" id="AP015040">
    <property type="protein sequence ID" value="BAT92520.1"/>
    <property type="molecule type" value="Genomic_DNA"/>
</dbReference>